<evidence type="ECO:0000313" key="6">
    <source>
        <dbReference type="EMBL" id="KAE8765382.1"/>
    </source>
</evidence>
<feature type="region of interest" description="Disordered" evidence="3">
    <location>
        <begin position="34"/>
        <end position="67"/>
    </location>
</feature>
<reference evidence="6 7" key="1">
    <citation type="submission" date="2019-10" db="EMBL/GenBank/DDBJ databases">
        <title>Georgenia wutianyii sp. nov. and Georgenia yuyongxinii sp. nov. isolated from plateau pika (Ochotona curzoniae) in the Qinghai-Tibet plateau of China.</title>
        <authorList>
            <person name="Tian Z."/>
        </authorList>
    </citation>
    <scope>NUCLEOTIDE SEQUENCE [LARGE SCALE GENOMIC DNA]</scope>
    <source>
        <strain evidence="6 7">DSM 21501</strain>
    </source>
</reference>
<dbReference type="AlphaFoldDB" id="A0A7J5USF3"/>
<comment type="subcellular location">
    <subcellularLocation>
        <location evidence="1">Cell envelope</location>
    </subcellularLocation>
</comment>
<dbReference type="InterPro" id="IPR028082">
    <property type="entry name" value="Peripla_BP_I"/>
</dbReference>
<name>A0A7J5USF3_9MICO</name>
<evidence type="ECO:0000256" key="1">
    <source>
        <dbReference type="ARBA" id="ARBA00004196"/>
    </source>
</evidence>
<dbReference type="SUPFAM" id="SSF53822">
    <property type="entry name" value="Periplasmic binding protein-like I"/>
    <property type="match status" value="1"/>
</dbReference>
<evidence type="ECO:0000256" key="3">
    <source>
        <dbReference type="SAM" id="MobiDB-lite"/>
    </source>
</evidence>
<dbReference type="EMBL" id="WHJE01000011">
    <property type="protein sequence ID" value="KAE8765382.1"/>
    <property type="molecule type" value="Genomic_DNA"/>
</dbReference>
<dbReference type="Pfam" id="PF13407">
    <property type="entry name" value="Peripla_BP_4"/>
    <property type="match status" value="1"/>
</dbReference>
<dbReference type="PANTHER" id="PTHR30036:SF7">
    <property type="entry name" value="ABC TRANSPORTER PERIPLASMIC-BINDING PROTEIN YPHF"/>
    <property type="match status" value="1"/>
</dbReference>
<evidence type="ECO:0000256" key="4">
    <source>
        <dbReference type="SAM" id="SignalP"/>
    </source>
</evidence>
<sequence>MSMKSCRTQRLRALGAGAGVLALSLTLAACSGGTAEPAPSGAGSTSPAASAAPAAEGQCGSVPEIAPQDPDGVVAALPAELQASYNGFPQPVQASAWADWKPSDDGPWDVAVLWQPPMNTFVSNTHKGLMDTLEASGNVNVVADLAPKDPTDVPGQLQQFNQAVAQKPDLIILMPLAAEPFIEPIEAAAEAGIPTVTPWLPVPTKSAIGISQNDWLAAAKISANVAASIGGKGDALMVHGIPGITSDTNAFAAFESVLALCPDIKQAGEVTGNFSTAATQAAVLQFLSTHPGEIAAVFQAGVMTPGVIQAFEQLGRPVPAIADLGSTQGSIAYAYENQDTYKEFGGSVPDEAIGRVAADVALRTLSGDGPKVSTILTELKPIDNTNLDKVYQEGWTVNGSDDAWFPDDTFMEPDVLDQFFNRAAQ</sequence>
<dbReference type="OrthoDB" id="9813037at2"/>
<feature type="signal peptide" evidence="4">
    <location>
        <begin position="1"/>
        <end position="28"/>
    </location>
</feature>
<protein>
    <submittedName>
        <fullName evidence="6">Substrate-binding domain-containing protein</fullName>
    </submittedName>
</protein>
<evidence type="ECO:0000259" key="5">
    <source>
        <dbReference type="Pfam" id="PF13407"/>
    </source>
</evidence>
<feature type="domain" description="Periplasmic binding protein" evidence="5">
    <location>
        <begin position="110"/>
        <end position="367"/>
    </location>
</feature>
<evidence type="ECO:0000256" key="2">
    <source>
        <dbReference type="ARBA" id="ARBA00007639"/>
    </source>
</evidence>
<feature type="compositionally biased region" description="Low complexity" evidence="3">
    <location>
        <begin position="34"/>
        <end position="57"/>
    </location>
</feature>
<dbReference type="InterPro" id="IPR050555">
    <property type="entry name" value="Bact_Solute-Bind_Prot2"/>
</dbReference>
<evidence type="ECO:0000313" key="7">
    <source>
        <dbReference type="Proteomes" id="UP000451860"/>
    </source>
</evidence>
<accession>A0A7J5USF3</accession>
<comment type="caution">
    <text evidence="6">The sequence shown here is derived from an EMBL/GenBank/DDBJ whole genome shotgun (WGS) entry which is preliminary data.</text>
</comment>
<dbReference type="InterPro" id="IPR025997">
    <property type="entry name" value="SBP_2_dom"/>
</dbReference>
<proteinExistence type="inferred from homology"/>
<organism evidence="6 7">
    <name type="scientific">Georgenia thermotolerans</name>
    <dbReference type="NCBI Taxonomy" id="527326"/>
    <lineage>
        <taxon>Bacteria</taxon>
        <taxon>Bacillati</taxon>
        <taxon>Actinomycetota</taxon>
        <taxon>Actinomycetes</taxon>
        <taxon>Micrococcales</taxon>
        <taxon>Bogoriellaceae</taxon>
        <taxon>Georgenia</taxon>
    </lineage>
</organism>
<dbReference type="GO" id="GO:0030246">
    <property type="term" value="F:carbohydrate binding"/>
    <property type="evidence" value="ECO:0007669"/>
    <property type="project" value="TreeGrafter"/>
</dbReference>
<dbReference type="PROSITE" id="PS51257">
    <property type="entry name" value="PROKAR_LIPOPROTEIN"/>
    <property type="match status" value="1"/>
</dbReference>
<keyword evidence="7" id="KW-1185">Reference proteome</keyword>
<dbReference type="Proteomes" id="UP000451860">
    <property type="component" value="Unassembled WGS sequence"/>
</dbReference>
<dbReference type="Gene3D" id="3.40.50.2300">
    <property type="match status" value="2"/>
</dbReference>
<keyword evidence="4" id="KW-0732">Signal</keyword>
<gene>
    <name evidence="6" type="ORF">GB883_04280</name>
</gene>
<feature type="chain" id="PRO_5029795276" evidence="4">
    <location>
        <begin position="29"/>
        <end position="425"/>
    </location>
</feature>
<dbReference type="GO" id="GO:0030288">
    <property type="term" value="C:outer membrane-bounded periplasmic space"/>
    <property type="evidence" value="ECO:0007669"/>
    <property type="project" value="TreeGrafter"/>
</dbReference>
<dbReference type="PANTHER" id="PTHR30036">
    <property type="entry name" value="D-XYLOSE-BINDING PERIPLASMIC PROTEIN"/>
    <property type="match status" value="1"/>
</dbReference>
<comment type="similarity">
    <text evidence="2">Belongs to the bacterial solute-binding protein 2 family.</text>
</comment>